<dbReference type="CDD" id="cd11614">
    <property type="entry name" value="SAF_CpaB_FlgA_like"/>
    <property type="match status" value="1"/>
</dbReference>
<gene>
    <name evidence="3" type="ORF">G3T38_17000</name>
</gene>
<dbReference type="InterPro" id="IPR013974">
    <property type="entry name" value="SAF"/>
</dbReference>
<evidence type="ECO:0000313" key="3">
    <source>
        <dbReference type="EMBL" id="NEN79965.1"/>
    </source>
</evidence>
<dbReference type="RefSeq" id="WP_163773513.1">
    <property type="nucleotide sequence ID" value="NZ_JAAGXA010000013.1"/>
</dbReference>
<dbReference type="SMART" id="SM00858">
    <property type="entry name" value="SAF"/>
    <property type="match status" value="1"/>
</dbReference>
<dbReference type="PROSITE" id="PS51318">
    <property type="entry name" value="TAT"/>
    <property type="match status" value="1"/>
</dbReference>
<dbReference type="Pfam" id="PF08666">
    <property type="entry name" value="SAF"/>
    <property type="match status" value="1"/>
</dbReference>
<dbReference type="EMBL" id="JAAGXA010000013">
    <property type="protein sequence ID" value="NEN79965.1"/>
    <property type="molecule type" value="Genomic_DNA"/>
</dbReference>
<dbReference type="InterPro" id="IPR006311">
    <property type="entry name" value="TAT_signal"/>
</dbReference>
<accession>A0A6P0HR89</accession>
<feature type="compositionally biased region" description="Low complexity" evidence="1">
    <location>
        <begin position="1"/>
        <end position="15"/>
    </location>
</feature>
<proteinExistence type="predicted"/>
<reference evidence="3 4" key="1">
    <citation type="journal article" date="2014" name="Int. J. Syst. Evol. Microbiol.">
        <title>Nocardioides zeae sp. nov., isolated from the stem of Zea mays.</title>
        <authorList>
            <person name="Glaeser S.P."/>
            <person name="McInroy J.A."/>
            <person name="Busse H.J."/>
            <person name="Kampfer P."/>
        </authorList>
    </citation>
    <scope>NUCLEOTIDE SEQUENCE [LARGE SCALE GENOMIC DNA]</scope>
    <source>
        <strain evidence="3 4">JCM 30728</strain>
    </source>
</reference>
<organism evidence="3 4">
    <name type="scientific">Nocardioides zeae</name>
    <dbReference type="NCBI Taxonomy" id="1457234"/>
    <lineage>
        <taxon>Bacteria</taxon>
        <taxon>Bacillati</taxon>
        <taxon>Actinomycetota</taxon>
        <taxon>Actinomycetes</taxon>
        <taxon>Propionibacteriales</taxon>
        <taxon>Nocardioidaceae</taxon>
        <taxon>Nocardioides</taxon>
    </lineage>
</organism>
<dbReference type="AlphaFoldDB" id="A0A6P0HR89"/>
<evidence type="ECO:0000313" key="4">
    <source>
        <dbReference type="Proteomes" id="UP000468687"/>
    </source>
</evidence>
<feature type="region of interest" description="Disordered" evidence="1">
    <location>
        <begin position="1"/>
        <end position="21"/>
    </location>
</feature>
<evidence type="ECO:0000256" key="1">
    <source>
        <dbReference type="SAM" id="MobiDB-lite"/>
    </source>
</evidence>
<name>A0A6P0HR89_9ACTN</name>
<evidence type="ECO:0000259" key="2">
    <source>
        <dbReference type="SMART" id="SM00858"/>
    </source>
</evidence>
<sequence>MVSDSSTPSRPTRPSPARRLRSVRHALVRRRRWLAAACALVAVGATVAVLRPAPPASTPVVVAASPLPAGTVIEAADLVTVAVPPEAAPAGRLTADELVGAVVAAPVDAREPLTTRRIVGASALAPTEGEVTVPLRLPDAGVAALLGVGDVVDVLATDAESGTTRTAARDVRVVALPPDDGDVGAAGLGGRLVVVAAPRETAVTLAGAAVHHYLTIAFTN</sequence>
<keyword evidence="4" id="KW-1185">Reference proteome</keyword>
<comment type="caution">
    <text evidence="3">The sequence shown here is derived from an EMBL/GenBank/DDBJ whole genome shotgun (WGS) entry which is preliminary data.</text>
</comment>
<dbReference type="Proteomes" id="UP000468687">
    <property type="component" value="Unassembled WGS sequence"/>
</dbReference>
<feature type="domain" description="SAF" evidence="2">
    <location>
        <begin position="58"/>
        <end position="119"/>
    </location>
</feature>
<protein>
    <submittedName>
        <fullName evidence="3">Pilus assembly protein CpaB</fullName>
    </submittedName>
</protein>